<feature type="region of interest" description="Disordered" evidence="1">
    <location>
        <begin position="118"/>
        <end position="152"/>
    </location>
</feature>
<sequence>MAKKQSSVAVTATTAIGKPMPPNGQVSSLILPNVLVPYIWPTSPASFCTGVVVGLIVAFLRPIIEFYVDVGASYIAVCMRFILIWGSVAFIAWLVLRVLQQTSAATLVINPSAKKAANQQEQYEEDQNLQDEDAEDTSSYPQTSPQQQLLKLQQQQQQQQSQLYSGILPLPLPEPPTAQQQLQAQLRLQSRSLHNLKHQQQGTIYDISPSNQPPVLQLYERGSPDIEFTQGPPGTTIAYQPSVASGSPPMASTTHLYVPTTTLTSGGQVMSSAASVFSDITLSSGSSGQSSGSAGSANYYTPPIQQQQQQQYNPYNQKAPSPAPVVTRRIVNHYPTAEDGYMMMHTAKSRSSSPSRPSPVRKAVPGPSVAAAANALNQASATSANAAATTGYTRTARAASPVRRTVVGGVAPSSPTKYSSMEPRIVTMEDEDSTQQQAYRPYPSRVQQIQAIYSSAAGSDAPGKENYHPENVTILEKPAGQTAFRMKRRP</sequence>
<proteinExistence type="predicted"/>
<dbReference type="GeneID" id="43582771"/>
<dbReference type="RefSeq" id="XP_031854562.1">
    <property type="nucleotide sequence ID" value="XM_031998671.1"/>
</dbReference>
<feature type="transmembrane region" description="Helical" evidence="2">
    <location>
        <begin position="72"/>
        <end position="96"/>
    </location>
</feature>
<keyword evidence="2" id="KW-0812">Transmembrane</keyword>
<evidence type="ECO:0000313" key="3">
    <source>
        <dbReference type="EMBL" id="VVT54199.1"/>
    </source>
</evidence>
<organism evidence="3 4">
    <name type="scientific">Magnusiomyces paraingens</name>
    <dbReference type="NCBI Taxonomy" id="2606893"/>
    <lineage>
        <taxon>Eukaryota</taxon>
        <taxon>Fungi</taxon>
        <taxon>Dikarya</taxon>
        <taxon>Ascomycota</taxon>
        <taxon>Saccharomycotina</taxon>
        <taxon>Dipodascomycetes</taxon>
        <taxon>Dipodascales</taxon>
        <taxon>Dipodascaceae</taxon>
        <taxon>Magnusiomyces</taxon>
    </lineage>
</organism>
<name>A0A5E8BU88_9ASCO</name>
<evidence type="ECO:0000313" key="4">
    <source>
        <dbReference type="Proteomes" id="UP000398389"/>
    </source>
</evidence>
<dbReference type="AlphaFoldDB" id="A0A5E8BU88"/>
<feature type="transmembrane region" description="Helical" evidence="2">
    <location>
        <begin position="38"/>
        <end position="60"/>
    </location>
</feature>
<keyword evidence="4" id="KW-1185">Reference proteome</keyword>
<protein>
    <submittedName>
        <fullName evidence="3">Uncharacterized protein</fullName>
    </submittedName>
</protein>
<keyword evidence="2" id="KW-0472">Membrane</keyword>
<dbReference type="OrthoDB" id="4096708at2759"/>
<accession>A0A5E8BU88</accession>
<dbReference type="EMBL" id="CABVLU010000003">
    <property type="protein sequence ID" value="VVT54199.1"/>
    <property type="molecule type" value="Genomic_DNA"/>
</dbReference>
<evidence type="ECO:0000256" key="1">
    <source>
        <dbReference type="SAM" id="MobiDB-lite"/>
    </source>
</evidence>
<feature type="compositionally biased region" description="Acidic residues" evidence="1">
    <location>
        <begin position="122"/>
        <end position="136"/>
    </location>
</feature>
<evidence type="ECO:0000256" key="2">
    <source>
        <dbReference type="SAM" id="Phobius"/>
    </source>
</evidence>
<feature type="compositionally biased region" description="Low complexity" evidence="1">
    <location>
        <begin position="137"/>
        <end position="152"/>
    </location>
</feature>
<gene>
    <name evidence="3" type="ORF">SAPINGB_P003956</name>
</gene>
<reference evidence="3 4" key="1">
    <citation type="submission" date="2019-09" db="EMBL/GenBank/DDBJ databases">
        <authorList>
            <person name="Brejova B."/>
        </authorList>
    </citation>
    <scope>NUCLEOTIDE SEQUENCE [LARGE SCALE GENOMIC DNA]</scope>
</reference>
<feature type="region of interest" description="Disordered" evidence="1">
    <location>
        <begin position="457"/>
        <end position="490"/>
    </location>
</feature>
<keyword evidence="2" id="KW-1133">Transmembrane helix</keyword>
<dbReference type="Proteomes" id="UP000398389">
    <property type="component" value="Unassembled WGS sequence"/>
</dbReference>